<dbReference type="InterPro" id="IPR029016">
    <property type="entry name" value="GAF-like_dom_sf"/>
</dbReference>
<evidence type="ECO:0000313" key="11">
    <source>
        <dbReference type="EMBL" id="MFC5379724.1"/>
    </source>
</evidence>
<dbReference type="SMART" id="SM00448">
    <property type="entry name" value="REC"/>
    <property type="match status" value="1"/>
</dbReference>
<dbReference type="SMART" id="SM00065">
    <property type="entry name" value="GAF"/>
    <property type="match status" value="2"/>
</dbReference>
<evidence type="ECO:0000313" key="12">
    <source>
        <dbReference type="Proteomes" id="UP001596122"/>
    </source>
</evidence>
<dbReference type="PANTHER" id="PTHR43047:SF63">
    <property type="entry name" value="HISTIDINE KINASE"/>
    <property type="match status" value="1"/>
</dbReference>
<dbReference type="CDD" id="cd16922">
    <property type="entry name" value="HATPase_EvgS-ArcB-TorS-like"/>
    <property type="match status" value="1"/>
</dbReference>
<comment type="caution">
    <text evidence="11">The sequence shown here is derived from an EMBL/GenBank/DDBJ whole genome shotgun (WGS) entry which is preliminary data.</text>
</comment>
<evidence type="ECO:0000256" key="8">
    <source>
        <dbReference type="PROSITE-ProRule" id="PRU00169"/>
    </source>
</evidence>
<evidence type="ECO:0000256" key="2">
    <source>
        <dbReference type="ARBA" id="ARBA00004236"/>
    </source>
</evidence>
<feature type="domain" description="Histidine kinase" evidence="9">
    <location>
        <begin position="395"/>
        <end position="613"/>
    </location>
</feature>
<dbReference type="Pfam" id="PF02518">
    <property type="entry name" value="HATPase_c"/>
    <property type="match status" value="1"/>
</dbReference>
<protein>
    <recommendedName>
        <fullName evidence="3">histidine kinase</fullName>
        <ecNumber evidence="3">2.7.13.3</ecNumber>
    </recommendedName>
</protein>
<organism evidence="11 12">
    <name type="scientific">Aquipuribacter nitratireducens</name>
    <dbReference type="NCBI Taxonomy" id="650104"/>
    <lineage>
        <taxon>Bacteria</taxon>
        <taxon>Bacillati</taxon>
        <taxon>Actinomycetota</taxon>
        <taxon>Actinomycetes</taxon>
        <taxon>Micrococcales</taxon>
        <taxon>Intrasporangiaceae</taxon>
        <taxon>Aquipuribacter</taxon>
    </lineage>
</organism>
<comment type="catalytic activity">
    <reaction evidence="1">
        <text>ATP + protein L-histidine = ADP + protein N-phospho-L-histidine.</text>
        <dbReference type="EC" id="2.7.13.3"/>
    </reaction>
</comment>
<dbReference type="EC" id="2.7.13.3" evidence="3"/>
<dbReference type="PROSITE" id="PS50109">
    <property type="entry name" value="HIS_KIN"/>
    <property type="match status" value="1"/>
</dbReference>
<evidence type="ECO:0000256" key="5">
    <source>
        <dbReference type="ARBA" id="ARBA00022679"/>
    </source>
</evidence>
<dbReference type="SUPFAM" id="SSF55781">
    <property type="entry name" value="GAF domain-like"/>
    <property type="match status" value="2"/>
</dbReference>
<keyword evidence="4 8" id="KW-0597">Phosphoprotein</keyword>
<dbReference type="Gene3D" id="3.30.450.40">
    <property type="match status" value="2"/>
</dbReference>
<dbReference type="Pfam" id="PF00512">
    <property type="entry name" value="HisKA"/>
    <property type="match status" value="1"/>
</dbReference>
<dbReference type="InterPro" id="IPR003018">
    <property type="entry name" value="GAF"/>
</dbReference>
<name>A0ABW0GJA6_9MICO</name>
<keyword evidence="5" id="KW-0808">Transferase</keyword>
<evidence type="ECO:0000256" key="7">
    <source>
        <dbReference type="ARBA" id="ARBA00023012"/>
    </source>
</evidence>
<evidence type="ECO:0000259" key="10">
    <source>
        <dbReference type="PROSITE" id="PS50110"/>
    </source>
</evidence>
<evidence type="ECO:0000256" key="1">
    <source>
        <dbReference type="ARBA" id="ARBA00000085"/>
    </source>
</evidence>
<dbReference type="RefSeq" id="WP_340268952.1">
    <property type="nucleotide sequence ID" value="NZ_JBBEOG010000003.1"/>
</dbReference>
<dbReference type="SUPFAM" id="SSF47384">
    <property type="entry name" value="Homodimeric domain of signal transducing histidine kinase"/>
    <property type="match status" value="1"/>
</dbReference>
<keyword evidence="7" id="KW-0902">Two-component regulatory system</keyword>
<evidence type="ECO:0000259" key="9">
    <source>
        <dbReference type="PROSITE" id="PS50109"/>
    </source>
</evidence>
<dbReference type="PROSITE" id="PS50110">
    <property type="entry name" value="RESPONSE_REGULATORY"/>
    <property type="match status" value="1"/>
</dbReference>
<dbReference type="SMART" id="SM00388">
    <property type="entry name" value="HisKA"/>
    <property type="match status" value="1"/>
</dbReference>
<dbReference type="InterPro" id="IPR003661">
    <property type="entry name" value="HisK_dim/P_dom"/>
</dbReference>
<dbReference type="PANTHER" id="PTHR43047">
    <property type="entry name" value="TWO-COMPONENT HISTIDINE PROTEIN KINASE"/>
    <property type="match status" value="1"/>
</dbReference>
<evidence type="ECO:0000256" key="6">
    <source>
        <dbReference type="ARBA" id="ARBA00022777"/>
    </source>
</evidence>
<keyword evidence="6" id="KW-0418">Kinase</keyword>
<feature type="domain" description="Response regulatory" evidence="10">
    <location>
        <begin position="634"/>
        <end position="747"/>
    </location>
</feature>
<dbReference type="SMART" id="SM00387">
    <property type="entry name" value="HATPase_c"/>
    <property type="match status" value="1"/>
</dbReference>
<feature type="modified residue" description="4-aspartylphosphate" evidence="8">
    <location>
        <position position="683"/>
    </location>
</feature>
<dbReference type="InterPro" id="IPR003594">
    <property type="entry name" value="HATPase_dom"/>
</dbReference>
<dbReference type="Gene3D" id="3.40.50.2300">
    <property type="match status" value="1"/>
</dbReference>
<comment type="subcellular location">
    <subcellularLocation>
        <location evidence="2">Cell membrane</location>
    </subcellularLocation>
</comment>
<dbReference type="Pfam" id="PF00072">
    <property type="entry name" value="Response_reg"/>
    <property type="match status" value="1"/>
</dbReference>
<dbReference type="InterPro" id="IPR036097">
    <property type="entry name" value="HisK_dim/P_sf"/>
</dbReference>
<dbReference type="SUPFAM" id="SSF52172">
    <property type="entry name" value="CheY-like"/>
    <property type="match status" value="1"/>
</dbReference>
<reference evidence="12" key="1">
    <citation type="journal article" date="2019" name="Int. J. Syst. Evol. Microbiol.">
        <title>The Global Catalogue of Microorganisms (GCM) 10K type strain sequencing project: providing services to taxonomists for standard genome sequencing and annotation.</title>
        <authorList>
            <consortium name="The Broad Institute Genomics Platform"/>
            <consortium name="The Broad Institute Genome Sequencing Center for Infectious Disease"/>
            <person name="Wu L."/>
            <person name="Ma J."/>
        </authorList>
    </citation>
    <scope>NUCLEOTIDE SEQUENCE [LARGE SCALE GENOMIC DNA]</scope>
    <source>
        <strain evidence="12">CCUG 43114</strain>
    </source>
</reference>
<dbReference type="InterPro" id="IPR036890">
    <property type="entry name" value="HATPase_C_sf"/>
</dbReference>
<dbReference type="InterPro" id="IPR011006">
    <property type="entry name" value="CheY-like_superfamily"/>
</dbReference>
<dbReference type="Gene3D" id="1.10.287.130">
    <property type="match status" value="1"/>
</dbReference>
<dbReference type="Gene3D" id="3.30.565.10">
    <property type="entry name" value="Histidine kinase-like ATPase, C-terminal domain"/>
    <property type="match status" value="1"/>
</dbReference>
<accession>A0ABW0GJA6</accession>
<gene>
    <name evidence="11" type="ORF">ACFPJ6_02865</name>
</gene>
<dbReference type="EMBL" id="JBHSLD010000004">
    <property type="protein sequence ID" value="MFC5379724.1"/>
    <property type="molecule type" value="Genomic_DNA"/>
</dbReference>
<keyword evidence="12" id="KW-1185">Reference proteome</keyword>
<evidence type="ECO:0000256" key="4">
    <source>
        <dbReference type="ARBA" id="ARBA00022553"/>
    </source>
</evidence>
<sequence length="751" mass="81112">MVDDRDAASTAARPDTSLGDRLLDAEARLEATDEVLRALGGRGATADAVFDVVVDRALALARADTVQLWLLDGRVFRLYRSAGRAGPELTRQLTRRPVELSSGSVLGRAALGRRTVQVVDVLADPEYARQDLQRLAGFRTLMAAPMIVGDEVVGVVSAWRLDRPRAFDETETDLLTAFADQAAVAVRQVRLLADLEQRRLELARKVDQLETLGEVGQLVSSSLDLDEVLATVLHHAVRLAGCAGGSIMQYDGSSDAFSVRAAVGTDEALLRRLQSTVIQRRSTLVGRAAHDGRPVEVPDLRAVEEPLDPHLLALHDHGWRSVLAVPMVRRDELVGALVVRRREPGAFSAEVRELVETFAGQSTLAIVNARLFGALAVKSAELEVASRHKSEFLASMSHELRTPLNAVIGFSEVLLDRLFGDLTERQEEYLHDIHSSGQHLLELLNEILDLSRVEAGQMEMDYAVFAVRDTVESAMQLVRSRADAHGISLTLTVADGVDRLEADELRVKQVLVNLLSNAVKFTGDGGHVEVGVSLDDDDLVVAVRDDGIGIAPEDRDRIFESFQQGRRGAPKEEGTGLGLTLSRRIVELLGGRLSLHSEVGVGSTFTVALPLRRPGSRDATGPHALSVSGDGERVVVVVDDDRASQELIGAYLRGTGALVLRAEDGAAGLDAVRRARPQAVVLDIRLPVLDGWQVIAALKADPTTRDIPVVVASVVDERARGLAMGAAAYLVKPLHREPFLRALEPVLAGAS</sequence>
<dbReference type="SUPFAM" id="SSF55874">
    <property type="entry name" value="ATPase domain of HSP90 chaperone/DNA topoisomerase II/histidine kinase"/>
    <property type="match status" value="1"/>
</dbReference>
<proteinExistence type="predicted"/>
<evidence type="ECO:0000256" key="3">
    <source>
        <dbReference type="ARBA" id="ARBA00012438"/>
    </source>
</evidence>
<dbReference type="PRINTS" id="PR00344">
    <property type="entry name" value="BCTRLSENSOR"/>
</dbReference>
<dbReference type="Pfam" id="PF13185">
    <property type="entry name" value="GAF_2"/>
    <property type="match status" value="2"/>
</dbReference>
<dbReference type="InterPro" id="IPR004358">
    <property type="entry name" value="Sig_transdc_His_kin-like_C"/>
</dbReference>
<dbReference type="InterPro" id="IPR001789">
    <property type="entry name" value="Sig_transdc_resp-reg_receiver"/>
</dbReference>
<dbReference type="InterPro" id="IPR005467">
    <property type="entry name" value="His_kinase_dom"/>
</dbReference>
<dbReference type="Proteomes" id="UP001596122">
    <property type="component" value="Unassembled WGS sequence"/>
</dbReference>
<dbReference type="CDD" id="cd00082">
    <property type="entry name" value="HisKA"/>
    <property type="match status" value="1"/>
</dbReference>